<evidence type="ECO:0000313" key="7">
    <source>
        <dbReference type="EMBL" id="SDW25300.1"/>
    </source>
</evidence>
<evidence type="ECO:0000313" key="8">
    <source>
        <dbReference type="Proteomes" id="UP000199592"/>
    </source>
</evidence>
<comment type="subcellular location">
    <subcellularLocation>
        <location evidence="5">Cytoplasm</location>
    </subcellularLocation>
</comment>
<comment type="similarity">
    <text evidence="1 5">Belongs to the CoaE family.</text>
</comment>
<dbReference type="Gene3D" id="3.40.50.300">
    <property type="entry name" value="P-loop containing nucleotide triphosphate hydrolases"/>
    <property type="match status" value="1"/>
</dbReference>
<gene>
    <name evidence="5" type="primary">coaE</name>
    <name evidence="7" type="ORF">SAMN04487892_0877</name>
</gene>
<dbReference type="PANTHER" id="PTHR10695">
    <property type="entry name" value="DEPHOSPHO-COA KINASE-RELATED"/>
    <property type="match status" value="1"/>
</dbReference>
<keyword evidence="5" id="KW-0963">Cytoplasm</keyword>
<evidence type="ECO:0000256" key="5">
    <source>
        <dbReference type="HAMAP-Rule" id="MF_00376"/>
    </source>
</evidence>
<dbReference type="HAMAP" id="MF_00376">
    <property type="entry name" value="Dephospho_CoA_kinase"/>
    <property type="match status" value="1"/>
</dbReference>
<evidence type="ECO:0000256" key="1">
    <source>
        <dbReference type="ARBA" id="ARBA00009018"/>
    </source>
</evidence>
<dbReference type="NCBIfam" id="TIGR00152">
    <property type="entry name" value="dephospho-CoA kinase"/>
    <property type="match status" value="1"/>
</dbReference>
<dbReference type="AlphaFoldDB" id="A0A1H2S1F1"/>
<keyword evidence="5" id="KW-0808">Transferase</keyword>
<proteinExistence type="inferred from homology"/>
<feature type="binding site" evidence="5">
    <location>
        <begin position="11"/>
        <end position="16"/>
    </location>
    <ligand>
        <name>ATP</name>
        <dbReference type="ChEBI" id="CHEBI:30616"/>
    </ligand>
</feature>
<dbReference type="GO" id="GO:0015937">
    <property type="term" value="P:coenzyme A biosynthetic process"/>
    <property type="evidence" value="ECO:0007669"/>
    <property type="project" value="UniProtKB-UniRule"/>
</dbReference>
<dbReference type="STRING" id="1073328.SAMN05216294_2230"/>
<keyword evidence="5 7" id="KW-0418">Kinase</keyword>
<dbReference type="OrthoDB" id="9812943at2"/>
<dbReference type="EMBL" id="FNMY01000001">
    <property type="protein sequence ID" value="SDW25300.1"/>
    <property type="molecule type" value="Genomic_DNA"/>
</dbReference>
<evidence type="ECO:0000256" key="6">
    <source>
        <dbReference type="NCBIfam" id="TIGR00152"/>
    </source>
</evidence>
<dbReference type="CDD" id="cd02022">
    <property type="entry name" value="DPCK"/>
    <property type="match status" value="1"/>
</dbReference>
<reference evidence="8" key="1">
    <citation type="submission" date="2016-10" db="EMBL/GenBank/DDBJ databases">
        <authorList>
            <person name="Varghese N."/>
            <person name="Submissions S."/>
        </authorList>
    </citation>
    <scope>NUCLEOTIDE SEQUENCE [LARGE SCALE GENOMIC DNA]</scope>
    <source>
        <strain evidence="8">DSM 25030</strain>
    </source>
</reference>
<dbReference type="EC" id="2.7.1.24" evidence="5 6"/>
<keyword evidence="3 5" id="KW-0067">ATP-binding</keyword>
<evidence type="ECO:0000256" key="2">
    <source>
        <dbReference type="ARBA" id="ARBA00022741"/>
    </source>
</evidence>
<accession>A0A1H2S1F1</accession>
<dbReference type="GO" id="GO:0005737">
    <property type="term" value="C:cytoplasm"/>
    <property type="evidence" value="ECO:0007669"/>
    <property type="project" value="UniProtKB-SubCell"/>
</dbReference>
<keyword evidence="4 5" id="KW-0173">Coenzyme A biosynthesis</keyword>
<organism evidence="7 8">
    <name type="scientific">Flagellimonas zhangzhouensis</name>
    <dbReference type="NCBI Taxonomy" id="1073328"/>
    <lineage>
        <taxon>Bacteria</taxon>
        <taxon>Pseudomonadati</taxon>
        <taxon>Bacteroidota</taxon>
        <taxon>Flavobacteriia</taxon>
        <taxon>Flavobacteriales</taxon>
        <taxon>Flavobacteriaceae</taxon>
        <taxon>Flagellimonas</taxon>
    </lineage>
</organism>
<keyword evidence="8" id="KW-1185">Reference proteome</keyword>
<name>A0A1H2S1F1_9FLAO</name>
<evidence type="ECO:0000256" key="3">
    <source>
        <dbReference type="ARBA" id="ARBA00022840"/>
    </source>
</evidence>
<dbReference type="PROSITE" id="PS51219">
    <property type="entry name" value="DPCK"/>
    <property type="match status" value="1"/>
</dbReference>
<keyword evidence="2 5" id="KW-0547">Nucleotide-binding</keyword>
<dbReference type="RefSeq" id="WP_090295568.1">
    <property type="nucleotide sequence ID" value="NZ_FNKI01000002.1"/>
</dbReference>
<dbReference type="InterPro" id="IPR001977">
    <property type="entry name" value="Depp_CoAkinase"/>
</dbReference>
<sequence length="197" mass="22154">MMIVGLTGGIGSGKSTVAKMFEELGVPVYDSDREAKQLMTTSTKVKQEIIDLLGEASYEDGTLNRKYIAGKVFTDPILLEKLNGIVHPAVREHFLEWTAAQDSPYVIQETALIFENNAQDKYDFTILVTAPLVVRLQRVMARDQVDEKAVVDRTKNQMEDGEKLKRADFHIENLDITKTEELVKALHLKLLAKASKF</sequence>
<evidence type="ECO:0000256" key="4">
    <source>
        <dbReference type="ARBA" id="ARBA00022993"/>
    </source>
</evidence>
<comment type="pathway">
    <text evidence="5">Cofactor biosynthesis; coenzyme A biosynthesis; CoA from (R)-pantothenate: step 5/5.</text>
</comment>
<dbReference type="Pfam" id="PF01121">
    <property type="entry name" value="CoaE"/>
    <property type="match status" value="1"/>
</dbReference>
<comment type="function">
    <text evidence="5">Catalyzes the phosphorylation of the 3'-hydroxyl group of dephosphocoenzyme A to form coenzyme A.</text>
</comment>
<dbReference type="InterPro" id="IPR027417">
    <property type="entry name" value="P-loop_NTPase"/>
</dbReference>
<protein>
    <recommendedName>
        <fullName evidence="5 6">Dephospho-CoA kinase</fullName>
        <ecNumber evidence="5 6">2.7.1.24</ecNumber>
    </recommendedName>
    <alternativeName>
        <fullName evidence="5">Dephosphocoenzyme A kinase</fullName>
    </alternativeName>
</protein>
<dbReference type="GO" id="GO:0005524">
    <property type="term" value="F:ATP binding"/>
    <property type="evidence" value="ECO:0007669"/>
    <property type="project" value="UniProtKB-UniRule"/>
</dbReference>
<dbReference type="PANTHER" id="PTHR10695:SF46">
    <property type="entry name" value="BIFUNCTIONAL COENZYME A SYNTHASE-RELATED"/>
    <property type="match status" value="1"/>
</dbReference>
<comment type="catalytic activity">
    <reaction evidence="5">
        <text>3'-dephospho-CoA + ATP = ADP + CoA + H(+)</text>
        <dbReference type="Rhea" id="RHEA:18245"/>
        <dbReference type="ChEBI" id="CHEBI:15378"/>
        <dbReference type="ChEBI" id="CHEBI:30616"/>
        <dbReference type="ChEBI" id="CHEBI:57287"/>
        <dbReference type="ChEBI" id="CHEBI:57328"/>
        <dbReference type="ChEBI" id="CHEBI:456216"/>
        <dbReference type="EC" id="2.7.1.24"/>
    </reaction>
</comment>
<dbReference type="SUPFAM" id="SSF52540">
    <property type="entry name" value="P-loop containing nucleoside triphosphate hydrolases"/>
    <property type="match status" value="1"/>
</dbReference>
<dbReference type="Proteomes" id="UP000199592">
    <property type="component" value="Unassembled WGS sequence"/>
</dbReference>
<dbReference type="GO" id="GO:0004140">
    <property type="term" value="F:dephospho-CoA kinase activity"/>
    <property type="evidence" value="ECO:0007669"/>
    <property type="project" value="UniProtKB-UniRule"/>
</dbReference>
<dbReference type="UniPathway" id="UPA00241">
    <property type="reaction ID" value="UER00356"/>
</dbReference>